<evidence type="ECO:0000256" key="2">
    <source>
        <dbReference type="ARBA" id="ARBA00022771"/>
    </source>
</evidence>
<evidence type="ECO:0000256" key="3">
    <source>
        <dbReference type="ARBA" id="ARBA00022833"/>
    </source>
</evidence>
<dbReference type="SMART" id="SM00355">
    <property type="entry name" value="ZnF_C2H2"/>
    <property type="match status" value="2"/>
</dbReference>
<reference evidence="6 7" key="1">
    <citation type="submission" date="2023-04" db="EMBL/GenBank/DDBJ databases">
        <title>Genome of Basidiobolus ranarum AG-B5.</title>
        <authorList>
            <person name="Stajich J.E."/>
            <person name="Carter-House D."/>
            <person name="Gryganskyi A."/>
        </authorList>
    </citation>
    <scope>NUCLEOTIDE SEQUENCE [LARGE SCALE GENOMIC DNA]</scope>
    <source>
        <strain evidence="6 7">AG-B5</strain>
    </source>
</reference>
<keyword evidence="6" id="KW-0238">DNA-binding</keyword>
<gene>
    <name evidence="6" type="primary">CRZ1_2</name>
    <name evidence="6" type="ORF">K7432_004809</name>
</gene>
<evidence type="ECO:0000313" key="6">
    <source>
        <dbReference type="EMBL" id="KAK9766242.1"/>
    </source>
</evidence>
<evidence type="ECO:0000256" key="1">
    <source>
        <dbReference type="ARBA" id="ARBA00022723"/>
    </source>
</evidence>
<dbReference type="PANTHER" id="PTHR23235">
    <property type="entry name" value="KRUEPPEL-LIKE TRANSCRIPTION FACTOR"/>
    <property type="match status" value="1"/>
</dbReference>
<dbReference type="Gene3D" id="3.30.160.60">
    <property type="entry name" value="Classic Zinc Finger"/>
    <property type="match status" value="2"/>
</dbReference>
<keyword evidence="2 4" id="KW-0863">Zinc-finger</keyword>
<dbReference type="Pfam" id="PF00096">
    <property type="entry name" value="zf-C2H2"/>
    <property type="match status" value="2"/>
</dbReference>
<proteinExistence type="predicted"/>
<evidence type="ECO:0000259" key="5">
    <source>
        <dbReference type="PROSITE" id="PS50157"/>
    </source>
</evidence>
<name>A0ABR2WXI7_9FUNG</name>
<comment type="caution">
    <text evidence="6">The sequence shown here is derived from an EMBL/GenBank/DDBJ whole genome shotgun (WGS) entry which is preliminary data.</text>
</comment>
<dbReference type="InterPro" id="IPR013087">
    <property type="entry name" value="Znf_C2H2_type"/>
</dbReference>
<keyword evidence="1" id="KW-0479">Metal-binding</keyword>
<feature type="domain" description="C2H2-type" evidence="5">
    <location>
        <begin position="255"/>
        <end position="282"/>
    </location>
</feature>
<dbReference type="PROSITE" id="PS00028">
    <property type="entry name" value="ZINC_FINGER_C2H2_1"/>
    <property type="match status" value="2"/>
</dbReference>
<accession>A0ABR2WXI7</accession>
<keyword evidence="3" id="KW-0862">Zinc</keyword>
<dbReference type="Proteomes" id="UP001479436">
    <property type="component" value="Unassembled WGS sequence"/>
</dbReference>
<dbReference type="InterPro" id="IPR036236">
    <property type="entry name" value="Znf_C2H2_sf"/>
</dbReference>
<organism evidence="6 7">
    <name type="scientific">Basidiobolus ranarum</name>
    <dbReference type="NCBI Taxonomy" id="34480"/>
    <lineage>
        <taxon>Eukaryota</taxon>
        <taxon>Fungi</taxon>
        <taxon>Fungi incertae sedis</taxon>
        <taxon>Zoopagomycota</taxon>
        <taxon>Entomophthoromycotina</taxon>
        <taxon>Basidiobolomycetes</taxon>
        <taxon>Basidiobolales</taxon>
        <taxon>Basidiobolaceae</taxon>
        <taxon>Basidiobolus</taxon>
    </lineage>
</organism>
<evidence type="ECO:0000313" key="7">
    <source>
        <dbReference type="Proteomes" id="UP001479436"/>
    </source>
</evidence>
<keyword evidence="7" id="KW-1185">Reference proteome</keyword>
<dbReference type="GO" id="GO:0003677">
    <property type="term" value="F:DNA binding"/>
    <property type="evidence" value="ECO:0007669"/>
    <property type="project" value="UniProtKB-KW"/>
</dbReference>
<sequence>MGLYSEDAVCTSSRKYHGGMARKTLSYDDHNAADNGWSSYSGYRPVEEVITPGSTSNSSISAHELDPHVLASELTFDYHQVPSINSSPYSSLSGEFEQFMQELNQNGLNINQSNYMDSLLYASSNGYASFPADYTQECLQASHAASAESTSHTQQVGQQNYSQFLGHFTEVVNKTSDDPYGFPSSIPPNDFPNSAYSCQNMDLESLSQKINICRKISGSTKKPSYQCTYEGCEKTFTRPYNLKSHLRIHTNEKPFLCQTCGQSFSRLHDMKRHARLHLGIKPYLCHICNRSFARLGKSILITAFILKH</sequence>
<feature type="domain" description="C2H2-type" evidence="5">
    <location>
        <begin position="225"/>
        <end position="254"/>
    </location>
</feature>
<dbReference type="PROSITE" id="PS50157">
    <property type="entry name" value="ZINC_FINGER_C2H2_2"/>
    <property type="match status" value="2"/>
</dbReference>
<protein>
    <submittedName>
        <fullName evidence="6">DNA-binding transcription factor</fullName>
    </submittedName>
</protein>
<dbReference type="SUPFAM" id="SSF57667">
    <property type="entry name" value="beta-beta-alpha zinc fingers"/>
    <property type="match status" value="2"/>
</dbReference>
<dbReference type="PANTHER" id="PTHR23235:SF120">
    <property type="entry name" value="KRUPPEL-LIKE FACTOR 15"/>
    <property type="match status" value="1"/>
</dbReference>
<evidence type="ECO:0000256" key="4">
    <source>
        <dbReference type="PROSITE-ProRule" id="PRU00042"/>
    </source>
</evidence>
<dbReference type="EMBL" id="JASJQH010000174">
    <property type="protein sequence ID" value="KAK9766242.1"/>
    <property type="molecule type" value="Genomic_DNA"/>
</dbReference>